<dbReference type="Ensembl" id="ENSMUNT00000035525.1">
    <property type="protein sequence ID" value="ENSMUNP00000030552.1"/>
    <property type="gene ID" value="ENSMUNG00000018368.1"/>
</dbReference>
<comment type="cofactor">
    <cofactor evidence="1">
        <name>[4Fe-4S] cluster</name>
        <dbReference type="ChEBI" id="CHEBI:49883"/>
    </cofactor>
</comment>
<feature type="compositionally biased region" description="Low complexity" evidence="2">
    <location>
        <begin position="194"/>
        <end position="227"/>
    </location>
</feature>
<accession>A0A8V5FY58</accession>
<evidence type="ECO:0000256" key="1">
    <source>
        <dbReference type="ARBA" id="ARBA00001966"/>
    </source>
</evidence>
<dbReference type="GO" id="GO:0032981">
    <property type="term" value="P:mitochondrial respiratory chain complex I assembly"/>
    <property type="evidence" value="ECO:0007669"/>
    <property type="project" value="TreeGrafter"/>
</dbReference>
<protein>
    <submittedName>
        <fullName evidence="3">Uncharacterized protein</fullName>
    </submittedName>
</protein>
<dbReference type="InterPro" id="IPR010226">
    <property type="entry name" value="NADH_quinone_OxRdtase_chainI"/>
</dbReference>
<proteinExistence type="predicted"/>
<feature type="region of interest" description="Disordered" evidence="2">
    <location>
        <begin position="140"/>
        <end position="286"/>
    </location>
</feature>
<dbReference type="Proteomes" id="UP000694405">
    <property type="component" value="Chromosome 4"/>
</dbReference>
<organism evidence="3 4">
    <name type="scientific">Melopsittacus undulatus</name>
    <name type="common">Budgerigar</name>
    <name type="synonym">Psittacus undulatus</name>
    <dbReference type="NCBI Taxonomy" id="13146"/>
    <lineage>
        <taxon>Eukaryota</taxon>
        <taxon>Metazoa</taxon>
        <taxon>Chordata</taxon>
        <taxon>Craniata</taxon>
        <taxon>Vertebrata</taxon>
        <taxon>Euteleostomi</taxon>
        <taxon>Archelosauria</taxon>
        <taxon>Archosauria</taxon>
        <taxon>Dinosauria</taxon>
        <taxon>Saurischia</taxon>
        <taxon>Theropoda</taxon>
        <taxon>Coelurosauria</taxon>
        <taxon>Aves</taxon>
        <taxon>Neognathae</taxon>
        <taxon>Neoaves</taxon>
        <taxon>Telluraves</taxon>
        <taxon>Australaves</taxon>
        <taxon>Psittaciformes</taxon>
        <taxon>Psittaculidae</taxon>
        <taxon>Melopsittacus</taxon>
    </lineage>
</organism>
<reference evidence="3" key="3">
    <citation type="submission" date="2025-09" db="UniProtKB">
        <authorList>
            <consortium name="Ensembl"/>
        </authorList>
    </citation>
    <scope>IDENTIFICATION</scope>
</reference>
<dbReference type="GO" id="GO:0003954">
    <property type="term" value="F:NADH dehydrogenase activity"/>
    <property type="evidence" value="ECO:0007669"/>
    <property type="project" value="TreeGrafter"/>
</dbReference>
<evidence type="ECO:0000256" key="2">
    <source>
        <dbReference type="SAM" id="MobiDB-lite"/>
    </source>
</evidence>
<name>A0A8V5FY58_MELUD</name>
<dbReference type="GO" id="GO:0016020">
    <property type="term" value="C:membrane"/>
    <property type="evidence" value="ECO:0007669"/>
    <property type="project" value="InterPro"/>
</dbReference>
<evidence type="ECO:0000313" key="3">
    <source>
        <dbReference type="Ensembl" id="ENSMUNP00000030552.1"/>
    </source>
</evidence>
<dbReference type="GO" id="GO:0006120">
    <property type="term" value="P:mitochondrial electron transport, NADH to ubiquinone"/>
    <property type="evidence" value="ECO:0007669"/>
    <property type="project" value="TreeGrafter"/>
</dbReference>
<dbReference type="GO" id="GO:0051539">
    <property type="term" value="F:4 iron, 4 sulfur cluster binding"/>
    <property type="evidence" value="ECO:0007669"/>
    <property type="project" value="InterPro"/>
</dbReference>
<reference evidence="3" key="1">
    <citation type="submission" date="2020-03" db="EMBL/GenBank/DDBJ databases">
        <title>Melopsittacus undulatus (budgerigar) genome, bMelUnd1, maternal haplotype with Z.</title>
        <authorList>
            <person name="Gedman G."/>
            <person name="Mountcastle J."/>
            <person name="Haase B."/>
            <person name="Formenti G."/>
            <person name="Wright T."/>
            <person name="Apodaca J."/>
            <person name="Pelan S."/>
            <person name="Chow W."/>
            <person name="Rhie A."/>
            <person name="Howe K."/>
            <person name="Fedrigo O."/>
            <person name="Jarvis E.D."/>
        </authorList>
    </citation>
    <scope>NUCLEOTIDE SEQUENCE [LARGE SCALE GENOMIC DNA]</scope>
</reference>
<dbReference type="AlphaFoldDB" id="A0A8V5FY58"/>
<dbReference type="PANTHER" id="PTHR10849">
    <property type="entry name" value="NADH DEHYDROGENASE UBIQUINONE IRON-SULFUR PROTEIN 8, MITOCHONDRIAL"/>
    <property type="match status" value="1"/>
</dbReference>
<feature type="region of interest" description="Disordered" evidence="2">
    <location>
        <begin position="55"/>
        <end position="86"/>
    </location>
</feature>
<evidence type="ECO:0000313" key="4">
    <source>
        <dbReference type="Proteomes" id="UP000694405"/>
    </source>
</evidence>
<keyword evidence="4" id="KW-1185">Reference proteome</keyword>
<reference evidence="3" key="2">
    <citation type="submission" date="2025-08" db="UniProtKB">
        <authorList>
            <consortium name="Ensembl"/>
        </authorList>
    </citation>
    <scope>IDENTIFICATION</scope>
</reference>
<dbReference type="PANTHER" id="PTHR10849:SF20">
    <property type="entry name" value="NADH DEHYDROGENASE [UBIQUINONE] IRON-SULFUR PROTEIN 8, MITOCHONDRIAL"/>
    <property type="match status" value="1"/>
</dbReference>
<dbReference type="GO" id="GO:0005739">
    <property type="term" value="C:mitochondrion"/>
    <property type="evidence" value="ECO:0007669"/>
    <property type="project" value="GOC"/>
</dbReference>
<sequence>MAPRVGFDVLEDREAVQEGSGQAGSMGCGQWGEIEPGSVLGPALGLGMLQAWEAAHGKGADGAEQEQLEPRQPRSPQHPGLHQHQCRNRAGIGPLCWALGRLQLQSCAQLWAPHPKRGWMGPEKGMELEQGLEHKRWGRAEGAAGSDGEEKAQGGPDGSIGVTERRMEPGGAELCSQGTRDGTRGNGLKLHQLDGTGTTDPGAGPESCSIGTGTSTGTTDPVPVPSSGPRYRTRDPRTSAMNTSSKLSPAPPHPQPIIASPLLSQTNPRLPPPTPPFRGGAQPMGSELGHALPTEAPPNVLHHSSAPAQCGPGAARVRTEGSVSEDRPWLRCAWCPGLPAQALQPHWAPCACSGPPPPEAATSTSMSRSQPWTCAPSLTVLHRPCSGRSSSEGPNFEFSTETHEELLYNKEKLLNNGDKWEAEIAANIQADYLYR</sequence>